<comment type="caution">
    <text evidence="2">The sequence shown here is derived from an EMBL/GenBank/DDBJ whole genome shotgun (WGS) entry which is preliminary data.</text>
</comment>
<gene>
    <name evidence="2" type="ORF">SDC9_212278</name>
</gene>
<accession>A0A645JZW9</accession>
<protein>
    <submittedName>
        <fullName evidence="2">Uncharacterized protein</fullName>
    </submittedName>
</protein>
<dbReference type="AlphaFoldDB" id="A0A645JZW9"/>
<evidence type="ECO:0000313" key="2">
    <source>
        <dbReference type="EMBL" id="MPN64503.1"/>
    </source>
</evidence>
<proteinExistence type="predicted"/>
<feature type="region of interest" description="Disordered" evidence="1">
    <location>
        <begin position="1"/>
        <end position="34"/>
    </location>
</feature>
<reference evidence="2" key="1">
    <citation type="submission" date="2019-08" db="EMBL/GenBank/DDBJ databases">
        <authorList>
            <person name="Kucharzyk K."/>
            <person name="Murdoch R.W."/>
            <person name="Higgins S."/>
            <person name="Loffler F."/>
        </authorList>
    </citation>
    <scope>NUCLEOTIDE SEQUENCE</scope>
</reference>
<sequence length="135" mass="13878">MRGRDDGDAEATEDLRQVGRLGVDPQTRLGDTADAGDGTLAVLPVLQGHGQGLADLALGGLGDLVGGDVALLLEDLGDTRLDLRVGHRRLVVVRLVGVTQTRQHVCDRIGHAHGSGSLFLTAVSGAVPRTCGVGS</sequence>
<organism evidence="2">
    <name type="scientific">bioreactor metagenome</name>
    <dbReference type="NCBI Taxonomy" id="1076179"/>
    <lineage>
        <taxon>unclassified sequences</taxon>
        <taxon>metagenomes</taxon>
        <taxon>ecological metagenomes</taxon>
    </lineage>
</organism>
<dbReference type="EMBL" id="VSSQ01145483">
    <property type="protein sequence ID" value="MPN64503.1"/>
    <property type="molecule type" value="Genomic_DNA"/>
</dbReference>
<evidence type="ECO:0000256" key="1">
    <source>
        <dbReference type="SAM" id="MobiDB-lite"/>
    </source>
</evidence>
<name>A0A645JZW9_9ZZZZ</name>